<dbReference type="Gene3D" id="3.40.50.410">
    <property type="entry name" value="von Willebrand factor, type A domain"/>
    <property type="match status" value="1"/>
</dbReference>
<dbReference type="EMBL" id="LT984807">
    <property type="protein sequence ID" value="SPD58989.1"/>
    <property type="molecule type" value="Genomic_DNA"/>
</dbReference>
<geneLocation type="plasmid" evidence="3">
    <name>ii</name>
</geneLocation>
<dbReference type="SUPFAM" id="SSF53300">
    <property type="entry name" value="vWA-like"/>
    <property type="match status" value="1"/>
</dbReference>
<proteinExistence type="predicted"/>
<keyword evidence="2" id="KW-0614">Plasmid</keyword>
<accession>A0A375HL61</accession>
<name>A0A375HL61_9BURK</name>
<dbReference type="InterPro" id="IPR036465">
    <property type="entry name" value="vWFA_dom_sf"/>
</dbReference>
<feature type="transmembrane region" description="Helical" evidence="1">
    <location>
        <begin position="111"/>
        <end position="133"/>
    </location>
</feature>
<gene>
    <name evidence="2" type="ORF">CBM2607_MP10391</name>
</gene>
<keyword evidence="1" id="KW-0812">Transmembrane</keyword>
<organism evidence="2 3">
    <name type="scientific">Cupriavidus neocaledonicus</name>
    <dbReference type="NCBI Taxonomy" id="1040979"/>
    <lineage>
        <taxon>Bacteria</taxon>
        <taxon>Pseudomonadati</taxon>
        <taxon>Pseudomonadota</taxon>
        <taxon>Betaproteobacteria</taxon>
        <taxon>Burkholderiales</taxon>
        <taxon>Burkholderiaceae</taxon>
        <taxon>Cupriavidus</taxon>
    </lineage>
</organism>
<dbReference type="AlphaFoldDB" id="A0A375HL61"/>
<keyword evidence="1" id="KW-1133">Transmembrane helix</keyword>
<reference evidence="2 3" key="1">
    <citation type="submission" date="2018-01" db="EMBL/GenBank/DDBJ databases">
        <authorList>
            <person name="Clerissi C."/>
        </authorList>
    </citation>
    <scope>NUCLEOTIDE SEQUENCE [LARGE SCALE GENOMIC DNA]</scope>
    <source>
        <strain evidence="2">Cupriavidus taiwanensis STM 6160</strain>
        <plasmid evidence="3">ii</plasmid>
    </source>
</reference>
<keyword evidence="1" id="KW-0472">Membrane</keyword>
<evidence type="ECO:0000313" key="2">
    <source>
        <dbReference type="EMBL" id="SPD58989.1"/>
    </source>
</evidence>
<evidence type="ECO:0000313" key="3">
    <source>
        <dbReference type="Proteomes" id="UP000255168"/>
    </source>
</evidence>
<evidence type="ECO:0000256" key="1">
    <source>
        <dbReference type="SAM" id="Phobius"/>
    </source>
</evidence>
<dbReference type="Proteomes" id="UP000255168">
    <property type="component" value="Plasmid II"/>
</dbReference>
<protein>
    <submittedName>
        <fullName evidence="2">Uncharacterized protein</fullName>
    </submittedName>
</protein>
<sequence>MAWIGRWPAMAIFSGSLCPDEQLAETGQERSATDAARMAAQRGVRVYTVGYGTPQAESSQSSFTQLDKPTLRAVATLTAGEYFLAGSAADLTRVYRQLSARLALERRQTEISSLLAGTSVVLIAACSLSLLWFRR</sequence>